<sequence length="119" mass="13994">MLLKDIIDTIRSRVMRSWLNCDPTAETEHISTHFGIYFLAHKYMAITFSWCPPPPGWVKCILMVLLPRIEQDMVHWFGTRLETLLLVKQRKSLWRVSIIWNSWVSNRGSVYASNVTSTR</sequence>
<reference evidence="1" key="2">
    <citation type="submission" date="2023-06" db="EMBL/GenBank/DDBJ databases">
        <authorList>
            <person name="Ma L."/>
            <person name="Liu K.-W."/>
            <person name="Li Z."/>
            <person name="Hsiao Y.-Y."/>
            <person name="Qi Y."/>
            <person name="Fu T."/>
            <person name="Tang G."/>
            <person name="Zhang D."/>
            <person name="Sun W.-H."/>
            <person name="Liu D.-K."/>
            <person name="Li Y."/>
            <person name="Chen G.-Z."/>
            <person name="Liu X.-D."/>
            <person name="Liao X.-Y."/>
            <person name="Jiang Y.-T."/>
            <person name="Yu X."/>
            <person name="Hao Y."/>
            <person name="Huang J."/>
            <person name="Zhao X.-W."/>
            <person name="Ke S."/>
            <person name="Chen Y.-Y."/>
            <person name="Wu W.-L."/>
            <person name="Hsu J.-L."/>
            <person name="Lin Y.-F."/>
            <person name="Huang M.-D."/>
            <person name="Li C.-Y."/>
            <person name="Huang L."/>
            <person name="Wang Z.-W."/>
            <person name="Zhao X."/>
            <person name="Zhong W.-Y."/>
            <person name="Peng D.-H."/>
            <person name="Ahmad S."/>
            <person name="Lan S."/>
            <person name="Zhang J.-S."/>
            <person name="Tsai W.-C."/>
            <person name="Van De Peer Y."/>
            <person name="Liu Z.-J."/>
        </authorList>
    </citation>
    <scope>NUCLEOTIDE SEQUENCE</scope>
    <source>
        <strain evidence="1">CP</strain>
        <tissue evidence="1">Leaves</tissue>
    </source>
</reference>
<reference evidence="1" key="1">
    <citation type="journal article" date="2023" name="Nat. Commun.">
        <title>Diploid and tetraploid genomes of Acorus and the evolution of monocots.</title>
        <authorList>
            <person name="Ma L."/>
            <person name="Liu K.W."/>
            <person name="Li Z."/>
            <person name="Hsiao Y.Y."/>
            <person name="Qi Y."/>
            <person name="Fu T."/>
            <person name="Tang G.D."/>
            <person name="Zhang D."/>
            <person name="Sun W.H."/>
            <person name="Liu D.K."/>
            <person name="Li Y."/>
            <person name="Chen G.Z."/>
            <person name="Liu X.D."/>
            <person name="Liao X.Y."/>
            <person name="Jiang Y.T."/>
            <person name="Yu X."/>
            <person name="Hao Y."/>
            <person name="Huang J."/>
            <person name="Zhao X.W."/>
            <person name="Ke S."/>
            <person name="Chen Y.Y."/>
            <person name="Wu W.L."/>
            <person name="Hsu J.L."/>
            <person name="Lin Y.F."/>
            <person name="Huang M.D."/>
            <person name="Li C.Y."/>
            <person name="Huang L."/>
            <person name="Wang Z.W."/>
            <person name="Zhao X."/>
            <person name="Zhong W.Y."/>
            <person name="Peng D.H."/>
            <person name="Ahmad S."/>
            <person name="Lan S."/>
            <person name="Zhang J.S."/>
            <person name="Tsai W.C."/>
            <person name="Van de Peer Y."/>
            <person name="Liu Z.J."/>
        </authorList>
    </citation>
    <scope>NUCLEOTIDE SEQUENCE</scope>
    <source>
        <strain evidence="1">CP</strain>
    </source>
</reference>
<gene>
    <name evidence="1" type="ORF">QJS10_CPB13g01086</name>
</gene>
<organism evidence="1 2">
    <name type="scientific">Acorus calamus</name>
    <name type="common">Sweet flag</name>
    <dbReference type="NCBI Taxonomy" id="4465"/>
    <lineage>
        <taxon>Eukaryota</taxon>
        <taxon>Viridiplantae</taxon>
        <taxon>Streptophyta</taxon>
        <taxon>Embryophyta</taxon>
        <taxon>Tracheophyta</taxon>
        <taxon>Spermatophyta</taxon>
        <taxon>Magnoliopsida</taxon>
        <taxon>Liliopsida</taxon>
        <taxon>Acoraceae</taxon>
        <taxon>Acorus</taxon>
    </lineage>
</organism>
<keyword evidence="2" id="KW-1185">Reference proteome</keyword>
<proteinExistence type="predicted"/>
<dbReference type="AlphaFoldDB" id="A0AAV9DJN2"/>
<protein>
    <submittedName>
        <fullName evidence="1">Uncharacterized protein</fullName>
    </submittedName>
</protein>
<evidence type="ECO:0000313" key="1">
    <source>
        <dbReference type="EMBL" id="KAK1301219.1"/>
    </source>
</evidence>
<comment type="caution">
    <text evidence="1">The sequence shown here is derived from an EMBL/GenBank/DDBJ whole genome shotgun (WGS) entry which is preliminary data.</text>
</comment>
<accession>A0AAV9DJN2</accession>
<evidence type="ECO:0000313" key="2">
    <source>
        <dbReference type="Proteomes" id="UP001180020"/>
    </source>
</evidence>
<dbReference type="EMBL" id="JAUJYO010000013">
    <property type="protein sequence ID" value="KAK1301219.1"/>
    <property type="molecule type" value="Genomic_DNA"/>
</dbReference>
<dbReference type="Proteomes" id="UP001180020">
    <property type="component" value="Unassembled WGS sequence"/>
</dbReference>
<name>A0AAV9DJN2_ACOCL</name>